<protein>
    <submittedName>
        <fullName evidence="1">Cytochrome P450</fullName>
    </submittedName>
</protein>
<keyword evidence="2" id="KW-1185">Reference proteome</keyword>
<dbReference type="Proteomes" id="UP000814140">
    <property type="component" value="Unassembled WGS sequence"/>
</dbReference>
<name>A0ACB8T2Y7_9AGAM</name>
<proteinExistence type="predicted"/>
<evidence type="ECO:0000313" key="2">
    <source>
        <dbReference type="Proteomes" id="UP000814140"/>
    </source>
</evidence>
<accession>A0ACB8T2Y7</accession>
<evidence type="ECO:0000313" key="1">
    <source>
        <dbReference type="EMBL" id="KAI0062483.1"/>
    </source>
</evidence>
<reference evidence="1" key="2">
    <citation type="journal article" date="2022" name="New Phytol.">
        <title>Evolutionary transition to the ectomycorrhizal habit in the genomes of a hyperdiverse lineage of mushroom-forming fungi.</title>
        <authorList>
            <person name="Looney B."/>
            <person name="Miyauchi S."/>
            <person name="Morin E."/>
            <person name="Drula E."/>
            <person name="Courty P.E."/>
            <person name="Kohler A."/>
            <person name="Kuo A."/>
            <person name="LaButti K."/>
            <person name="Pangilinan J."/>
            <person name="Lipzen A."/>
            <person name="Riley R."/>
            <person name="Andreopoulos W."/>
            <person name="He G."/>
            <person name="Johnson J."/>
            <person name="Nolan M."/>
            <person name="Tritt A."/>
            <person name="Barry K.W."/>
            <person name="Grigoriev I.V."/>
            <person name="Nagy L.G."/>
            <person name="Hibbett D."/>
            <person name="Henrissat B."/>
            <person name="Matheny P.B."/>
            <person name="Labbe J."/>
            <person name="Martin F.M."/>
        </authorList>
    </citation>
    <scope>NUCLEOTIDE SEQUENCE</scope>
    <source>
        <strain evidence="1">HHB10654</strain>
    </source>
</reference>
<reference evidence="1" key="1">
    <citation type="submission" date="2021-03" db="EMBL/GenBank/DDBJ databases">
        <authorList>
            <consortium name="DOE Joint Genome Institute"/>
            <person name="Ahrendt S."/>
            <person name="Looney B.P."/>
            <person name="Miyauchi S."/>
            <person name="Morin E."/>
            <person name="Drula E."/>
            <person name="Courty P.E."/>
            <person name="Chicoki N."/>
            <person name="Fauchery L."/>
            <person name="Kohler A."/>
            <person name="Kuo A."/>
            <person name="Labutti K."/>
            <person name="Pangilinan J."/>
            <person name="Lipzen A."/>
            <person name="Riley R."/>
            <person name="Andreopoulos W."/>
            <person name="He G."/>
            <person name="Johnson J."/>
            <person name="Barry K.W."/>
            <person name="Grigoriev I.V."/>
            <person name="Nagy L."/>
            <person name="Hibbett D."/>
            <person name="Henrissat B."/>
            <person name="Matheny P.B."/>
            <person name="Labbe J."/>
            <person name="Martin F."/>
        </authorList>
    </citation>
    <scope>NUCLEOTIDE SEQUENCE</scope>
    <source>
        <strain evidence="1">HHB10654</strain>
    </source>
</reference>
<comment type="caution">
    <text evidence="1">The sequence shown here is derived from an EMBL/GenBank/DDBJ whole genome shotgun (WGS) entry which is preliminary data.</text>
</comment>
<gene>
    <name evidence="1" type="ORF">BV25DRAFT_1825487</name>
</gene>
<sequence>MESVPAAIPIPLRASGALNSTELPASYVLFGFQQNKVLGVGLLAALVVLLASRYIASPRRKLPPGPRGLPILGNALSLRKSAWLTFTEWKKTYGDVMYLTALGQPILVLNSQKAAADLLDRRSALYSNRPHNIVAAGMLTGGLFMVFQHYTSLWRRMRKAAHEGLGRGIADPFNGMQLTEAVHLTRSMMRDPNAWKKHFHRTASSTVMSVIYDTPIIESEYDQRVKSVDDFVHRLERSALPGAHLVEFMPWMMYIPSRFAKWKRDARAWYAKDSTMFEKLFKEVGDSLGEDGTDRPSVAATLFKNAKRNDLSLRENAWLAATLYSAGGDTTATVLEWWLLAMLVYPETQRRAQAELDAVVGRNRIPTFADMQDLPYIRAMVKEALRWRPTGPLGLPHRVMEDDWYEGMFIPAGTIVIGNVWALNRDPELYGADAEHYNPARFIDEKGALLPGPPETKEEGHFTYGFGRRVCVGKHIANSSMFMDMALMLWACKFEHAKDAEGRQVPIDAEGWVEDGLIIRPLPFQCSVTPRFPEATAILSQEYELRSEL</sequence>
<organism evidence="1 2">
    <name type="scientific">Artomyces pyxidatus</name>
    <dbReference type="NCBI Taxonomy" id="48021"/>
    <lineage>
        <taxon>Eukaryota</taxon>
        <taxon>Fungi</taxon>
        <taxon>Dikarya</taxon>
        <taxon>Basidiomycota</taxon>
        <taxon>Agaricomycotina</taxon>
        <taxon>Agaricomycetes</taxon>
        <taxon>Russulales</taxon>
        <taxon>Auriscalpiaceae</taxon>
        <taxon>Artomyces</taxon>
    </lineage>
</organism>
<dbReference type="EMBL" id="MU277207">
    <property type="protein sequence ID" value="KAI0062483.1"/>
    <property type="molecule type" value="Genomic_DNA"/>
</dbReference>